<name>A0A653D6B6_CALMS</name>
<gene>
    <name evidence="6" type="ORF">CALMAC_LOCUS14834</name>
</gene>
<dbReference type="EMBL" id="CAACVG010010410">
    <property type="protein sequence ID" value="VEN55739.1"/>
    <property type="molecule type" value="Genomic_DNA"/>
</dbReference>
<feature type="chain" id="PRO_5024942106" description="Spaetzle domain-containing protein" evidence="4">
    <location>
        <begin position="24"/>
        <end position="205"/>
    </location>
</feature>
<evidence type="ECO:0000313" key="7">
    <source>
        <dbReference type="Proteomes" id="UP000410492"/>
    </source>
</evidence>
<dbReference type="PANTHER" id="PTHR23199">
    <property type="entry name" value="NEUROTROPHIN 1-RELATED"/>
    <property type="match status" value="1"/>
</dbReference>
<evidence type="ECO:0000256" key="4">
    <source>
        <dbReference type="SAM" id="SignalP"/>
    </source>
</evidence>
<dbReference type="Gene3D" id="2.10.90.10">
    <property type="entry name" value="Cystine-knot cytokines"/>
    <property type="match status" value="1"/>
</dbReference>
<sequence>MSCVCYILRCLCCFMLLTKMCDCQPLKNYTKCDILHPHLHLLCESPIFYPEKAISEFLKRRKNKNFQILSGTVIKPTSLSDKDLVPQVKFIDKDEYKNLCDTVEKTFIPRAGTDENGNHRFIVNVPDFRQTIMFEICVNESRSCTKELTTLPMGYHTSCQQKYSKIRLLTYIGKGGDKKRKRKFEYVTFRVPSTCVCTITKEKML</sequence>
<keyword evidence="7" id="KW-1185">Reference proteome</keyword>
<dbReference type="AlphaFoldDB" id="A0A653D6B6"/>
<dbReference type="OrthoDB" id="6359065at2759"/>
<evidence type="ECO:0000256" key="2">
    <source>
        <dbReference type="ARBA" id="ARBA00023157"/>
    </source>
</evidence>
<feature type="signal peptide" evidence="4">
    <location>
        <begin position="1"/>
        <end position="23"/>
    </location>
</feature>
<dbReference type="InterPro" id="IPR052444">
    <property type="entry name" value="Spz/Toll_ligand-like"/>
</dbReference>
<accession>A0A653D6B6</accession>
<dbReference type="GO" id="GO:0008083">
    <property type="term" value="F:growth factor activity"/>
    <property type="evidence" value="ECO:0007669"/>
    <property type="project" value="TreeGrafter"/>
</dbReference>
<dbReference type="SUPFAM" id="SSF57501">
    <property type="entry name" value="Cystine-knot cytokines"/>
    <property type="match status" value="1"/>
</dbReference>
<dbReference type="Pfam" id="PF16077">
    <property type="entry name" value="Spaetzle"/>
    <property type="match status" value="1"/>
</dbReference>
<evidence type="ECO:0000313" key="6">
    <source>
        <dbReference type="EMBL" id="VEN55739.1"/>
    </source>
</evidence>
<protein>
    <recommendedName>
        <fullName evidence="5">Spaetzle domain-containing protein</fullName>
    </recommendedName>
</protein>
<dbReference type="GO" id="GO:0045087">
    <property type="term" value="P:innate immune response"/>
    <property type="evidence" value="ECO:0007669"/>
    <property type="project" value="TreeGrafter"/>
</dbReference>
<dbReference type="GO" id="GO:0005121">
    <property type="term" value="F:Toll binding"/>
    <property type="evidence" value="ECO:0007669"/>
    <property type="project" value="TreeGrafter"/>
</dbReference>
<dbReference type="Proteomes" id="UP000410492">
    <property type="component" value="Unassembled WGS sequence"/>
</dbReference>
<proteinExistence type="predicted"/>
<dbReference type="GO" id="GO:0021556">
    <property type="term" value="P:central nervous system formation"/>
    <property type="evidence" value="ECO:0007669"/>
    <property type="project" value="TreeGrafter"/>
</dbReference>
<keyword evidence="2" id="KW-1015">Disulfide bond</keyword>
<organism evidence="6 7">
    <name type="scientific">Callosobruchus maculatus</name>
    <name type="common">Southern cowpea weevil</name>
    <name type="synonym">Pulse bruchid</name>
    <dbReference type="NCBI Taxonomy" id="64391"/>
    <lineage>
        <taxon>Eukaryota</taxon>
        <taxon>Metazoa</taxon>
        <taxon>Ecdysozoa</taxon>
        <taxon>Arthropoda</taxon>
        <taxon>Hexapoda</taxon>
        <taxon>Insecta</taxon>
        <taxon>Pterygota</taxon>
        <taxon>Neoptera</taxon>
        <taxon>Endopterygota</taxon>
        <taxon>Coleoptera</taxon>
        <taxon>Polyphaga</taxon>
        <taxon>Cucujiformia</taxon>
        <taxon>Chrysomeloidea</taxon>
        <taxon>Chrysomelidae</taxon>
        <taxon>Bruchinae</taxon>
        <taxon>Bruchini</taxon>
        <taxon>Callosobruchus</taxon>
    </lineage>
</organism>
<evidence type="ECO:0000259" key="5">
    <source>
        <dbReference type="Pfam" id="PF16077"/>
    </source>
</evidence>
<keyword evidence="1 4" id="KW-0732">Signal</keyword>
<dbReference type="InterPro" id="IPR029034">
    <property type="entry name" value="Cystine-knot_cytokine"/>
</dbReference>
<evidence type="ECO:0000256" key="3">
    <source>
        <dbReference type="ARBA" id="ARBA00023180"/>
    </source>
</evidence>
<feature type="domain" description="Spaetzle" evidence="5">
    <location>
        <begin position="98"/>
        <end position="199"/>
    </location>
</feature>
<evidence type="ECO:0000256" key="1">
    <source>
        <dbReference type="ARBA" id="ARBA00022729"/>
    </source>
</evidence>
<reference evidence="6 7" key="1">
    <citation type="submission" date="2019-01" db="EMBL/GenBank/DDBJ databases">
        <authorList>
            <person name="Sayadi A."/>
        </authorList>
    </citation>
    <scope>NUCLEOTIDE SEQUENCE [LARGE SCALE GENOMIC DNA]</scope>
</reference>
<dbReference type="InterPro" id="IPR032104">
    <property type="entry name" value="Spaetzle"/>
</dbReference>
<dbReference type="GO" id="GO:0005615">
    <property type="term" value="C:extracellular space"/>
    <property type="evidence" value="ECO:0007669"/>
    <property type="project" value="UniProtKB-ARBA"/>
</dbReference>
<dbReference type="PANTHER" id="PTHR23199:SF12">
    <property type="entry name" value="NEUROTROPHIN 1-RELATED"/>
    <property type="match status" value="1"/>
</dbReference>
<keyword evidence="3" id="KW-0325">Glycoprotein</keyword>